<feature type="transmembrane region" description="Helical" evidence="1">
    <location>
        <begin position="186"/>
        <end position="204"/>
    </location>
</feature>
<dbReference type="AlphaFoldDB" id="A0A939JCK6"/>
<protein>
    <submittedName>
        <fullName evidence="2">Uncharacterized protein</fullName>
    </submittedName>
</protein>
<proteinExistence type="predicted"/>
<feature type="transmembrane region" description="Helical" evidence="1">
    <location>
        <begin position="261"/>
        <end position="279"/>
    </location>
</feature>
<keyword evidence="1" id="KW-0812">Transmembrane</keyword>
<dbReference type="RefSeq" id="WP_206982271.1">
    <property type="nucleotide sequence ID" value="NZ_JAFLQZ010000003.1"/>
</dbReference>
<organism evidence="2 3">
    <name type="scientific">Hymenobacter telluris</name>
    <dbReference type="NCBI Taxonomy" id="2816474"/>
    <lineage>
        <taxon>Bacteria</taxon>
        <taxon>Pseudomonadati</taxon>
        <taxon>Bacteroidota</taxon>
        <taxon>Cytophagia</taxon>
        <taxon>Cytophagales</taxon>
        <taxon>Hymenobacteraceae</taxon>
        <taxon>Hymenobacter</taxon>
    </lineage>
</organism>
<feature type="transmembrane region" description="Helical" evidence="1">
    <location>
        <begin position="37"/>
        <end position="54"/>
    </location>
</feature>
<feature type="transmembrane region" description="Helical" evidence="1">
    <location>
        <begin position="347"/>
        <end position="368"/>
    </location>
</feature>
<reference evidence="2" key="1">
    <citation type="submission" date="2021-03" db="EMBL/GenBank/DDBJ databases">
        <authorList>
            <person name="Kim M.K."/>
        </authorList>
    </citation>
    <scope>NUCLEOTIDE SEQUENCE</scope>
    <source>
        <strain evidence="2">BT186</strain>
    </source>
</reference>
<dbReference type="Proteomes" id="UP000664144">
    <property type="component" value="Unassembled WGS sequence"/>
</dbReference>
<keyword evidence="1" id="KW-1133">Transmembrane helix</keyword>
<feature type="transmembrane region" description="Helical" evidence="1">
    <location>
        <begin position="155"/>
        <end position="174"/>
    </location>
</feature>
<sequence length="605" mass="66906">MLPVLVLLGGLLWLLRQPTTAYIRLSAANSRSGGRRLPVVLALGTFIFLTRYPLLFDASSEFLRTPFQDYVFYARLTTPLTLRGVETNSLEVLYPQFLAPYPYHYLEIWWNALLVQLTGLPSVWCMFLCAFSVMITIVGVGFAAIFAHFGLPSRWLLVLAVLFLTVTGVVWPFLQHISLVQNGALLSSLLLPLQPKLAPVYWFMLLGTALLLSRQYVAAAVALAIVAVVFVAAAPVVGAGVVVVALYLWRTQQLRLKESMAMVAPVVLAGACIVLFYGLQPAAYTLPGTGEHALLQAVMPRLAEARTLINIGLGVLLNFGVYFLGYGLVVVAVLLASQRVVAIGKQYQVVLVWFAASLLAAAVMRTLAHHFLDGFQFFSNPMVPLTAIVLAVFLGAGLQNARRRTYVLSVVALLGLLLVNSYKLLTDSHDGHVTTRYSPKFLRQMKQVMPTLGSRGGYILADAEYSSAYTLSSDSYTAGNYVSNFKNDYALLSLSALDADSLTTDPRFVRDSTQAEQITRQSTLYRFAKFQSLRHRSTSLDSAKYELVREAGLSFICASRRAQLPIILRPLVIKTYVDSYSGEKLYVLRGRQFPQPTDPYQPRSW</sequence>
<evidence type="ECO:0000313" key="2">
    <source>
        <dbReference type="EMBL" id="MBO0357387.1"/>
    </source>
</evidence>
<feature type="transmembrane region" description="Helical" evidence="1">
    <location>
        <begin position="406"/>
        <end position="425"/>
    </location>
</feature>
<evidence type="ECO:0000313" key="3">
    <source>
        <dbReference type="Proteomes" id="UP000664144"/>
    </source>
</evidence>
<keyword evidence="1" id="KW-0472">Membrane</keyword>
<keyword evidence="3" id="KW-1185">Reference proteome</keyword>
<feature type="transmembrane region" description="Helical" evidence="1">
    <location>
        <begin position="216"/>
        <end position="249"/>
    </location>
</feature>
<comment type="caution">
    <text evidence="2">The sequence shown here is derived from an EMBL/GenBank/DDBJ whole genome shotgun (WGS) entry which is preliminary data.</text>
</comment>
<dbReference type="EMBL" id="JAFLQZ010000003">
    <property type="protein sequence ID" value="MBO0357387.1"/>
    <property type="molecule type" value="Genomic_DNA"/>
</dbReference>
<feature type="transmembrane region" description="Helical" evidence="1">
    <location>
        <begin position="374"/>
        <end position="394"/>
    </location>
</feature>
<name>A0A939JCK6_9BACT</name>
<evidence type="ECO:0000256" key="1">
    <source>
        <dbReference type="SAM" id="Phobius"/>
    </source>
</evidence>
<accession>A0A939JCK6</accession>
<feature type="transmembrane region" description="Helical" evidence="1">
    <location>
        <begin position="123"/>
        <end position="149"/>
    </location>
</feature>
<feature type="transmembrane region" description="Helical" evidence="1">
    <location>
        <begin position="308"/>
        <end position="335"/>
    </location>
</feature>
<gene>
    <name evidence="2" type="ORF">J0X19_05475</name>
</gene>